<keyword evidence="4" id="KW-1185">Reference proteome</keyword>
<proteinExistence type="predicted"/>
<protein>
    <recommendedName>
        <fullName evidence="5">Secreted protein</fullName>
    </recommendedName>
</protein>
<dbReference type="Gene3D" id="2.130.10.10">
    <property type="entry name" value="YVTN repeat-like/Quinoprotein amine dehydrogenase"/>
    <property type="match status" value="1"/>
</dbReference>
<name>K0JXW7_SACES</name>
<dbReference type="BioCyc" id="SESP1179773:BN6_RS26690-MONOMER"/>
<dbReference type="RefSeq" id="WP_015102897.1">
    <property type="nucleotide sequence ID" value="NC_019673.1"/>
</dbReference>
<evidence type="ECO:0000256" key="1">
    <source>
        <dbReference type="SAM" id="MobiDB-lite"/>
    </source>
</evidence>
<reference evidence="3 4" key="1">
    <citation type="journal article" date="2012" name="BMC Genomics">
        <title>Complete genome sequence of Saccharothrix espanaensis DSM 44229T and comparison to the other completely sequenced Pseudonocardiaceae.</title>
        <authorList>
            <person name="Strobel T."/>
            <person name="Al-Dilaimi A."/>
            <person name="Blom J."/>
            <person name="Gessner A."/>
            <person name="Kalinowski J."/>
            <person name="Luzhetska M."/>
            <person name="Puhler A."/>
            <person name="Szczepanowski R."/>
            <person name="Bechthold A."/>
            <person name="Ruckert C."/>
        </authorList>
    </citation>
    <scope>NUCLEOTIDE SEQUENCE [LARGE SCALE GENOMIC DNA]</scope>
    <source>
        <strain evidence="4">ATCC 51144 / DSM 44229 / JCM 9112 / NBRC 15066 / NRRL 15764</strain>
    </source>
</reference>
<feature type="chain" id="PRO_5003833922" description="Secreted protein" evidence="2">
    <location>
        <begin position="22"/>
        <end position="662"/>
    </location>
</feature>
<evidence type="ECO:0008006" key="5">
    <source>
        <dbReference type="Google" id="ProtNLM"/>
    </source>
</evidence>
<dbReference type="eggNOG" id="COG3386">
    <property type="taxonomic scope" value="Bacteria"/>
</dbReference>
<dbReference type="HOGENOM" id="CLU_414402_0_0_11"/>
<dbReference type="KEGG" id="sesp:BN6_55260"/>
<evidence type="ECO:0000256" key="2">
    <source>
        <dbReference type="SAM" id="SignalP"/>
    </source>
</evidence>
<feature type="signal peptide" evidence="2">
    <location>
        <begin position="1"/>
        <end position="21"/>
    </location>
</feature>
<dbReference type="PATRIC" id="fig|1179773.3.peg.5568"/>
<evidence type="ECO:0000313" key="4">
    <source>
        <dbReference type="Proteomes" id="UP000006281"/>
    </source>
</evidence>
<organism evidence="3 4">
    <name type="scientific">Saccharothrix espanaensis (strain ATCC 51144 / DSM 44229 / JCM 9112 / NBRC 15066 / NRRL 15764)</name>
    <dbReference type="NCBI Taxonomy" id="1179773"/>
    <lineage>
        <taxon>Bacteria</taxon>
        <taxon>Bacillati</taxon>
        <taxon>Actinomycetota</taxon>
        <taxon>Actinomycetes</taxon>
        <taxon>Pseudonocardiales</taxon>
        <taxon>Pseudonocardiaceae</taxon>
        <taxon>Saccharothrix</taxon>
    </lineage>
</organism>
<evidence type="ECO:0000313" key="3">
    <source>
        <dbReference type="EMBL" id="CCH32785.1"/>
    </source>
</evidence>
<dbReference type="STRING" id="1179773.BN6_55260"/>
<dbReference type="AlphaFoldDB" id="K0JXW7"/>
<dbReference type="SUPFAM" id="SSF63829">
    <property type="entry name" value="Calcium-dependent phosphotriesterase"/>
    <property type="match status" value="1"/>
</dbReference>
<dbReference type="OrthoDB" id="5240813at2"/>
<dbReference type="eggNOG" id="COG1404">
    <property type="taxonomic scope" value="Bacteria"/>
</dbReference>
<dbReference type="InterPro" id="IPR015943">
    <property type="entry name" value="WD40/YVTN_repeat-like_dom_sf"/>
</dbReference>
<dbReference type="EMBL" id="HE804045">
    <property type="protein sequence ID" value="CCH32785.1"/>
    <property type="molecule type" value="Genomic_DNA"/>
</dbReference>
<accession>K0JXW7</accession>
<keyword evidence="2" id="KW-0732">Signal</keyword>
<sequence length="662" mass="69793">MRLLPVVFALALLVFGTPAIAAPAPGADTYAYTASTVESSFVEGTTNAWITGDDVGTWIDLPFKLPFYGTMYERAVIRVDGSLGFAGNSPTQPPKQIPSPNQPNGSVYAFWDDLVVDAEASVWTGTDGVAPNRRFIVEWRNVTLKSVPGSRLTAEVVFGENGVILLQYRGLDQPAERGATALVGVENADGTSAFVWSENEAKLSDGVAVRLHVPGTAIARGRITDANTGRYLYSAKVSTTLGGRTTSTSVDYLGTYQLEVSATDPRITVSLDGSPPVVLAPGSVPEHTVLTLDHAFKTPILDPPPNVLEITVPAGGKTTASAPVHNSGTAPGSWTTVREIAGGSTPPRPGASGPLRSWDPKASGVEKSYGVAELNGDVWLSSPSTHQLTRLTPEGVVRDRTTLPDTEKPADLALVGDKLCYVNSSTYDGGAVIHCVRPLTGEVTPLLTTVPHVVGGTSGLAYNPASDVFHLIDDRTVWTVKGTSHPDVGALVSSCLIKFSRWDPNYYPEGAALGPHGDIWVYESTGDYNGRTGRIELIDPTDCQSGDLLGWSPIPSPYNAGGMESDAAGNVWAYTAPRFAGPFPPTGPANISLFQTRYPIYTELPWLSSGTAPTIAPGATGQAVVDIDATTLRPGVHNVALDLRTTSPGNPSLGIPIRLTVT</sequence>
<dbReference type="Proteomes" id="UP000006281">
    <property type="component" value="Chromosome"/>
</dbReference>
<gene>
    <name evidence="3" type="ordered locus">BN6_55260</name>
</gene>
<feature type="region of interest" description="Disordered" evidence="1">
    <location>
        <begin position="342"/>
        <end position="361"/>
    </location>
</feature>